<evidence type="ECO:0000313" key="12">
    <source>
        <dbReference type="EMBL" id="UOE42426.1"/>
    </source>
</evidence>
<dbReference type="Gene3D" id="3.30.565.10">
    <property type="entry name" value="Histidine kinase-like ATPase, C-terminal domain"/>
    <property type="match status" value="1"/>
</dbReference>
<feature type="transmembrane region" description="Helical" evidence="10">
    <location>
        <begin position="213"/>
        <end position="233"/>
    </location>
</feature>
<evidence type="ECO:0000256" key="4">
    <source>
        <dbReference type="ARBA" id="ARBA00022679"/>
    </source>
</evidence>
<dbReference type="GO" id="GO:0016301">
    <property type="term" value="F:kinase activity"/>
    <property type="evidence" value="ECO:0007669"/>
    <property type="project" value="UniProtKB-KW"/>
</dbReference>
<keyword evidence="5" id="KW-0547">Nucleotide-binding</keyword>
<proteinExistence type="predicted"/>
<comment type="catalytic activity">
    <reaction evidence="1">
        <text>ATP + protein L-histidine = ADP + protein N-phospho-L-histidine.</text>
        <dbReference type="EC" id="2.7.13.3"/>
    </reaction>
</comment>
<keyword evidence="4" id="KW-0808">Transferase</keyword>
<dbReference type="Pfam" id="PF07730">
    <property type="entry name" value="HisKA_3"/>
    <property type="match status" value="1"/>
</dbReference>
<feature type="coiled-coil region" evidence="9">
    <location>
        <begin position="403"/>
        <end position="469"/>
    </location>
</feature>
<evidence type="ECO:0000256" key="10">
    <source>
        <dbReference type="SAM" id="Phobius"/>
    </source>
</evidence>
<keyword evidence="9" id="KW-0175">Coiled coil</keyword>
<dbReference type="EC" id="2.7.13.3" evidence="2"/>
<feature type="transmembrane region" description="Helical" evidence="10">
    <location>
        <begin position="347"/>
        <end position="365"/>
    </location>
</feature>
<feature type="transmembrane region" description="Helical" evidence="10">
    <location>
        <begin position="280"/>
        <end position="298"/>
    </location>
</feature>
<keyword evidence="10" id="KW-0812">Transmembrane</keyword>
<evidence type="ECO:0000313" key="13">
    <source>
        <dbReference type="Proteomes" id="UP000831460"/>
    </source>
</evidence>
<keyword evidence="13" id="KW-1185">Reference proteome</keyword>
<organism evidence="12 13">
    <name type="scientific">Chryseobacterium suipulveris</name>
    <dbReference type="NCBI Taxonomy" id="2929800"/>
    <lineage>
        <taxon>Bacteria</taxon>
        <taxon>Pseudomonadati</taxon>
        <taxon>Bacteroidota</taxon>
        <taxon>Flavobacteriia</taxon>
        <taxon>Flavobacteriales</taxon>
        <taxon>Weeksellaceae</taxon>
        <taxon>Chryseobacterium group</taxon>
        <taxon>Chryseobacterium</taxon>
    </lineage>
</organism>
<sequence length="632" mass="73749">MKILMFSLFFSALFSQTKTITFTESDSAIFINPSLDYYFSKSSTIPPDFNTAKPIASYSAFKDSIRKAPQYRSVWGVMKVRNLSKDSVLFINAKEYVAKLRVYEKVNGKLKESGITGFNISRSLLHAKNGDLYHIRIHVPVGAEKTFYFQSSLYRNQVFFPELDLITYTHHLSLTDAYFSSSEFNYYQYTLFFIGIHFCLMVLALSRFRAQQFRLALLVFAGINLFYIFYYLAEYDFIDFENKLFPGFIHNNYVTFLGAIEPGLYYIFFWSYLDRDKNLWFRRFLLACSAFWIAFYFMVNVNWDYVFLSKLSVFTRNFGPMFDLLVTGLVFVYLMRYKSTFYKYARMGVFILLISAIQLSIPYFMASLGINNEMPRFISNFSLLVMQICIVLDFILFLYGQNRNEIELQAEKENIKKQLLQKEIERQKSILAERRRISLDMHDDLGAGISALKLQAEFLKKKLDDESLKQDVHDILVTSEEMNLSMREILWSLNSSNDTVKSLVDYISVYAENFLRKSGIRLEMQVDKINRNELIDAESRRNIFLVCKESLNNIYKHSNAKNVKISFFHEGEFLHVVISDDGCGIPENSVTGNGLINMKERVEEIHGELNVSSNNRGTSIHIKLKKDKEKLL</sequence>
<keyword evidence="6 12" id="KW-0418">Kinase</keyword>
<keyword evidence="8" id="KW-0902">Two-component regulatory system</keyword>
<evidence type="ECO:0000259" key="11">
    <source>
        <dbReference type="PROSITE" id="PS50109"/>
    </source>
</evidence>
<keyword evidence="7" id="KW-0067">ATP-binding</keyword>
<dbReference type="SMART" id="SM00387">
    <property type="entry name" value="HATPase_c"/>
    <property type="match status" value="1"/>
</dbReference>
<dbReference type="InterPro" id="IPR005467">
    <property type="entry name" value="His_kinase_dom"/>
</dbReference>
<dbReference type="PANTHER" id="PTHR24421">
    <property type="entry name" value="NITRATE/NITRITE SENSOR PROTEIN NARX-RELATED"/>
    <property type="match status" value="1"/>
</dbReference>
<dbReference type="Proteomes" id="UP000831460">
    <property type="component" value="Chromosome"/>
</dbReference>
<dbReference type="CDD" id="cd16917">
    <property type="entry name" value="HATPase_UhpB-NarQ-NarX-like"/>
    <property type="match status" value="1"/>
</dbReference>
<dbReference type="EMBL" id="CP094532">
    <property type="protein sequence ID" value="UOE42426.1"/>
    <property type="molecule type" value="Genomic_DNA"/>
</dbReference>
<gene>
    <name evidence="12" type="ORF">MTP09_03350</name>
</gene>
<dbReference type="Gene3D" id="1.20.5.1930">
    <property type="match status" value="1"/>
</dbReference>
<dbReference type="PROSITE" id="PS50109">
    <property type="entry name" value="HIS_KIN"/>
    <property type="match status" value="1"/>
</dbReference>
<evidence type="ECO:0000256" key="2">
    <source>
        <dbReference type="ARBA" id="ARBA00012438"/>
    </source>
</evidence>
<keyword evidence="10" id="KW-0472">Membrane</keyword>
<feature type="domain" description="Histidine kinase" evidence="11">
    <location>
        <begin position="440"/>
        <end position="628"/>
    </location>
</feature>
<evidence type="ECO:0000256" key="3">
    <source>
        <dbReference type="ARBA" id="ARBA00022553"/>
    </source>
</evidence>
<dbReference type="InterPro" id="IPR003594">
    <property type="entry name" value="HATPase_dom"/>
</dbReference>
<evidence type="ECO:0000256" key="9">
    <source>
        <dbReference type="SAM" id="Coils"/>
    </source>
</evidence>
<dbReference type="InterPro" id="IPR050482">
    <property type="entry name" value="Sensor_HK_TwoCompSys"/>
</dbReference>
<evidence type="ECO:0000256" key="5">
    <source>
        <dbReference type="ARBA" id="ARBA00022741"/>
    </source>
</evidence>
<dbReference type="PANTHER" id="PTHR24421:SF10">
    <property type="entry name" value="NITRATE_NITRITE SENSOR PROTEIN NARQ"/>
    <property type="match status" value="1"/>
</dbReference>
<keyword evidence="3" id="KW-0597">Phosphoprotein</keyword>
<reference evidence="12 13" key="1">
    <citation type="submission" date="2022-03" db="EMBL/GenBank/DDBJ databases">
        <title>Chryseobacterium sp. isolated from particulate matters in swine house.</title>
        <authorList>
            <person name="Won M."/>
            <person name="Kim S.-J."/>
            <person name="Kwon S.-W."/>
        </authorList>
    </citation>
    <scope>NUCLEOTIDE SEQUENCE [LARGE SCALE GENOMIC DNA]</scope>
    <source>
        <strain evidence="12 13">SC2-2</strain>
    </source>
</reference>
<evidence type="ECO:0000256" key="6">
    <source>
        <dbReference type="ARBA" id="ARBA00022777"/>
    </source>
</evidence>
<name>A0ABY4BT91_9FLAO</name>
<evidence type="ECO:0000256" key="1">
    <source>
        <dbReference type="ARBA" id="ARBA00000085"/>
    </source>
</evidence>
<dbReference type="RefSeq" id="WP_243551575.1">
    <property type="nucleotide sequence ID" value="NZ_CP094532.1"/>
</dbReference>
<protein>
    <recommendedName>
        <fullName evidence="2">histidine kinase</fullName>
        <ecNumber evidence="2">2.7.13.3</ecNumber>
    </recommendedName>
</protein>
<feature type="transmembrane region" description="Helical" evidence="10">
    <location>
        <begin position="377"/>
        <end position="399"/>
    </location>
</feature>
<dbReference type="InterPro" id="IPR036890">
    <property type="entry name" value="HATPase_C_sf"/>
</dbReference>
<evidence type="ECO:0000256" key="8">
    <source>
        <dbReference type="ARBA" id="ARBA00023012"/>
    </source>
</evidence>
<evidence type="ECO:0000256" key="7">
    <source>
        <dbReference type="ARBA" id="ARBA00022840"/>
    </source>
</evidence>
<keyword evidence="10" id="KW-1133">Transmembrane helix</keyword>
<feature type="transmembrane region" description="Helical" evidence="10">
    <location>
        <begin position="318"/>
        <end position="335"/>
    </location>
</feature>
<dbReference type="Pfam" id="PF02518">
    <property type="entry name" value="HATPase_c"/>
    <property type="match status" value="1"/>
</dbReference>
<accession>A0ABY4BT91</accession>
<feature type="transmembrane region" description="Helical" evidence="10">
    <location>
        <begin position="186"/>
        <end position="206"/>
    </location>
</feature>
<feature type="transmembrane region" description="Helical" evidence="10">
    <location>
        <begin position="253"/>
        <end position="273"/>
    </location>
</feature>
<dbReference type="SUPFAM" id="SSF55874">
    <property type="entry name" value="ATPase domain of HSP90 chaperone/DNA topoisomerase II/histidine kinase"/>
    <property type="match status" value="1"/>
</dbReference>
<dbReference type="InterPro" id="IPR011712">
    <property type="entry name" value="Sig_transdc_His_kin_sub3_dim/P"/>
</dbReference>